<dbReference type="OrthoDB" id="9808531at2"/>
<keyword evidence="3 9" id="KW-0813">Transport</keyword>
<protein>
    <submittedName>
        <fullName evidence="12">General L-amino acid transport system permease protein</fullName>
    </submittedName>
</protein>
<dbReference type="InterPro" id="IPR043429">
    <property type="entry name" value="ArtM/GltK/GlnP/TcyL/YhdX-like"/>
</dbReference>
<evidence type="ECO:0000256" key="7">
    <source>
        <dbReference type="ARBA" id="ARBA00022989"/>
    </source>
</evidence>
<dbReference type="EMBL" id="QJJS01000001">
    <property type="protein sequence ID" value="PXW99384.1"/>
    <property type="molecule type" value="Genomic_DNA"/>
</dbReference>
<evidence type="ECO:0000256" key="2">
    <source>
        <dbReference type="ARBA" id="ARBA00010072"/>
    </source>
</evidence>
<evidence type="ECO:0000256" key="8">
    <source>
        <dbReference type="ARBA" id="ARBA00023136"/>
    </source>
</evidence>
<evidence type="ECO:0000256" key="10">
    <source>
        <dbReference type="SAM" id="MobiDB-lite"/>
    </source>
</evidence>
<dbReference type="Pfam" id="PF00528">
    <property type="entry name" value="BPD_transp_1"/>
    <property type="match status" value="1"/>
</dbReference>
<feature type="transmembrane region" description="Helical" evidence="9">
    <location>
        <begin position="228"/>
        <end position="247"/>
    </location>
</feature>
<comment type="caution">
    <text evidence="12">The sequence shown here is derived from an EMBL/GenBank/DDBJ whole genome shotgun (WGS) entry which is preliminary data.</text>
</comment>
<evidence type="ECO:0000259" key="11">
    <source>
        <dbReference type="PROSITE" id="PS50928"/>
    </source>
</evidence>
<dbReference type="PANTHER" id="PTHR30614">
    <property type="entry name" value="MEMBRANE COMPONENT OF AMINO ACID ABC TRANSPORTER"/>
    <property type="match status" value="1"/>
</dbReference>
<evidence type="ECO:0000313" key="13">
    <source>
        <dbReference type="Proteomes" id="UP000247811"/>
    </source>
</evidence>
<evidence type="ECO:0000256" key="1">
    <source>
        <dbReference type="ARBA" id="ARBA00004429"/>
    </source>
</evidence>
<gene>
    <name evidence="12" type="ORF">C7444_101214</name>
</gene>
<feature type="transmembrane region" description="Helical" evidence="9">
    <location>
        <begin position="99"/>
        <end position="125"/>
    </location>
</feature>
<dbReference type="CDD" id="cd06261">
    <property type="entry name" value="TM_PBP2"/>
    <property type="match status" value="1"/>
</dbReference>
<keyword evidence="6" id="KW-0029">Amino-acid transport</keyword>
<keyword evidence="13" id="KW-1185">Reference proteome</keyword>
<comment type="subcellular location">
    <subcellularLocation>
        <location evidence="1">Cell inner membrane</location>
        <topology evidence="1">Multi-pass membrane protein</topology>
    </subcellularLocation>
    <subcellularLocation>
        <location evidence="9">Cell membrane</location>
        <topology evidence="9">Multi-pass membrane protein</topology>
    </subcellularLocation>
</comment>
<dbReference type="Gene3D" id="1.10.3720.10">
    <property type="entry name" value="MetI-like"/>
    <property type="match status" value="1"/>
</dbReference>
<dbReference type="PANTHER" id="PTHR30614:SF37">
    <property type="entry name" value="AMINO-ACID ABC TRANSPORTER PERMEASE PROTEIN YHDX-RELATED"/>
    <property type="match status" value="1"/>
</dbReference>
<proteinExistence type="inferred from homology"/>
<dbReference type="GO" id="GO:0022857">
    <property type="term" value="F:transmembrane transporter activity"/>
    <property type="evidence" value="ECO:0007669"/>
    <property type="project" value="InterPro"/>
</dbReference>
<evidence type="ECO:0000256" key="5">
    <source>
        <dbReference type="ARBA" id="ARBA00022692"/>
    </source>
</evidence>
<dbReference type="GO" id="GO:0043190">
    <property type="term" value="C:ATP-binding cassette (ABC) transporter complex"/>
    <property type="evidence" value="ECO:0007669"/>
    <property type="project" value="InterPro"/>
</dbReference>
<sequence>MSDPVPVPAEDPPLRAARPRPARPRPRRSWRHPATRALAWQVLAVLALAGGLGWLAHNTATNMAARGIQSGWDFLMQTAGFDIGEQPVPYESGDPYWRAFLVGLLNTLRVALAGIVGATLLGTLVGLGRLSRNLLVRGLCRTYVELFRNVPLLVQLLVWYLLLVSQLPGVTEAMNWRDTVFLSQAGLSLPWPAHGGAAVDGAAAGWHWSVPVLDGLSFSGGAALSPEFLAVLLGLVCYTAAYVAEVVRGGIRSVARGQIEAAQSIGLSRRQTLRRVTGPQALRVIVPPLTNQYLNLTKNSSLAVAVGYPDLVSIANTTLNQTGRAMECIVILMAVYLGTSLLTAALMAAFDRRAAIRER</sequence>
<dbReference type="GO" id="GO:0006865">
    <property type="term" value="P:amino acid transport"/>
    <property type="evidence" value="ECO:0007669"/>
    <property type="project" value="UniProtKB-KW"/>
</dbReference>
<reference evidence="12 13" key="1">
    <citation type="submission" date="2018-05" db="EMBL/GenBank/DDBJ databases">
        <title>Genomic Encyclopedia of Type Strains, Phase IV (KMG-IV): sequencing the most valuable type-strain genomes for metagenomic binning, comparative biology and taxonomic classification.</title>
        <authorList>
            <person name="Goeker M."/>
        </authorList>
    </citation>
    <scope>NUCLEOTIDE SEQUENCE [LARGE SCALE GENOMIC DNA]</scope>
    <source>
        <strain evidence="12 13">DSM 566</strain>
    </source>
</reference>
<feature type="compositionally biased region" description="Pro residues" evidence="10">
    <location>
        <begin position="1"/>
        <end position="11"/>
    </location>
</feature>
<keyword evidence="8 9" id="KW-0472">Membrane</keyword>
<dbReference type="InterPro" id="IPR000515">
    <property type="entry name" value="MetI-like"/>
</dbReference>
<dbReference type="InterPro" id="IPR010065">
    <property type="entry name" value="AA_ABC_transptr_permease_3TM"/>
</dbReference>
<dbReference type="AlphaFoldDB" id="A0A318H5Y3"/>
<evidence type="ECO:0000256" key="4">
    <source>
        <dbReference type="ARBA" id="ARBA00022475"/>
    </source>
</evidence>
<organism evidence="12 13">
    <name type="scientific">Sphaerotilus hippei</name>
    <dbReference type="NCBI Taxonomy" id="744406"/>
    <lineage>
        <taxon>Bacteria</taxon>
        <taxon>Pseudomonadati</taxon>
        <taxon>Pseudomonadota</taxon>
        <taxon>Betaproteobacteria</taxon>
        <taxon>Burkholderiales</taxon>
        <taxon>Sphaerotilaceae</taxon>
        <taxon>Sphaerotilus</taxon>
    </lineage>
</organism>
<feature type="transmembrane region" description="Helical" evidence="9">
    <location>
        <begin position="329"/>
        <end position="350"/>
    </location>
</feature>
<name>A0A318H5Y3_9BURK</name>
<accession>A0A318H5Y3</accession>
<dbReference type="RefSeq" id="WP_110399151.1">
    <property type="nucleotide sequence ID" value="NZ_QJJS01000001.1"/>
</dbReference>
<keyword evidence="4" id="KW-1003">Cell membrane</keyword>
<dbReference type="PROSITE" id="PS50928">
    <property type="entry name" value="ABC_TM1"/>
    <property type="match status" value="1"/>
</dbReference>
<evidence type="ECO:0000256" key="9">
    <source>
        <dbReference type="RuleBase" id="RU363032"/>
    </source>
</evidence>
<dbReference type="NCBIfam" id="TIGR01726">
    <property type="entry name" value="HEQRo_perm_3TM"/>
    <property type="match status" value="1"/>
</dbReference>
<feature type="compositionally biased region" description="Basic residues" evidence="10">
    <location>
        <begin position="17"/>
        <end position="30"/>
    </location>
</feature>
<dbReference type="InterPro" id="IPR035906">
    <property type="entry name" value="MetI-like_sf"/>
</dbReference>
<evidence type="ECO:0000313" key="12">
    <source>
        <dbReference type="EMBL" id="PXW99384.1"/>
    </source>
</evidence>
<feature type="transmembrane region" description="Helical" evidence="9">
    <location>
        <begin position="37"/>
        <end position="56"/>
    </location>
</feature>
<evidence type="ECO:0000256" key="6">
    <source>
        <dbReference type="ARBA" id="ARBA00022970"/>
    </source>
</evidence>
<keyword evidence="7 9" id="KW-1133">Transmembrane helix</keyword>
<dbReference type="SUPFAM" id="SSF161098">
    <property type="entry name" value="MetI-like"/>
    <property type="match status" value="1"/>
</dbReference>
<dbReference type="Proteomes" id="UP000247811">
    <property type="component" value="Unassembled WGS sequence"/>
</dbReference>
<keyword evidence="5 9" id="KW-0812">Transmembrane</keyword>
<comment type="similarity">
    <text evidence="2">Belongs to the binding-protein-dependent transport system permease family. HisMQ subfamily.</text>
</comment>
<feature type="domain" description="ABC transmembrane type-1" evidence="11">
    <location>
        <begin position="104"/>
        <end position="343"/>
    </location>
</feature>
<feature type="region of interest" description="Disordered" evidence="10">
    <location>
        <begin position="1"/>
        <end position="30"/>
    </location>
</feature>
<evidence type="ECO:0000256" key="3">
    <source>
        <dbReference type="ARBA" id="ARBA00022448"/>
    </source>
</evidence>
<feature type="transmembrane region" description="Helical" evidence="9">
    <location>
        <begin position="146"/>
        <end position="167"/>
    </location>
</feature>